<keyword evidence="2" id="KW-0812">Transmembrane</keyword>
<evidence type="ECO:0008006" key="5">
    <source>
        <dbReference type="Google" id="ProtNLM"/>
    </source>
</evidence>
<name>A0A9D4BMR8_DREPO</name>
<organism evidence="3 4">
    <name type="scientific">Dreissena polymorpha</name>
    <name type="common">Zebra mussel</name>
    <name type="synonym">Mytilus polymorpha</name>
    <dbReference type="NCBI Taxonomy" id="45954"/>
    <lineage>
        <taxon>Eukaryota</taxon>
        <taxon>Metazoa</taxon>
        <taxon>Spiralia</taxon>
        <taxon>Lophotrochozoa</taxon>
        <taxon>Mollusca</taxon>
        <taxon>Bivalvia</taxon>
        <taxon>Autobranchia</taxon>
        <taxon>Heteroconchia</taxon>
        <taxon>Euheterodonta</taxon>
        <taxon>Imparidentia</taxon>
        <taxon>Neoheterodontei</taxon>
        <taxon>Myida</taxon>
        <taxon>Dreissenoidea</taxon>
        <taxon>Dreissenidae</taxon>
        <taxon>Dreissena</taxon>
    </lineage>
</organism>
<sequence>MRHRKYSSIFTYRDPFVQVNGKLEQAELIANPSSTWYDGYIKCRQSGLDMATWFDVTPDMNITYPIWLNGLEVRVNYLDSFFLIRKLPKNELAYVWCVNSTAFVDSRIRMTFEEGRKYNQNQPSGSQMDFPLVNHTNLHLFGFSSMYWYWIKAEEVGQFLNSEDLTAQCFVLKDIGDRRKDNCTNKYSFICVNATVHDYIHYTGKESRVEYYDPTSSRTPVTSSAVTSEFVTSLVTSETYIGVDVTTSAANTPFYLHVSTSDPKNEKLAKASSIIIWVSTTLGSCLVVLIVIIACLCIKRKQGSNARTAFQQNDIVLPSNVPQEGLEENSMQYDSLPDDITERKLTPYNSLQMKERHLYTASVEPRFMSTETSYVIGRIAESDYPVETQFEMSERQENNYDGPENDDQGDTNYDDVEVSKKDSQEKINTESEANMSYCFVK</sequence>
<feature type="compositionally biased region" description="Basic and acidic residues" evidence="1">
    <location>
        <begin position="417"/>
        <end position="429"/>
    </location>
</feature>
<dbReference type="AlphaFoldDB" id="A0A9D4BMR8"/>
<accession>A0A9D4BMR8</accession>
<keyword evidence="2" id="KW-0472">Membrane</keyword>
<evidence type="ECO:0000313" key="4">
    <source>
        <dbReference type="Proteomes" id="UP000828390"/>
    </source>
</evidence>
<evidence type="ECO:0000313" key="3">
    <source>
        <dbReference type="EMBL" id="KAH3701839.1"/>
    </source>
</evidence>
<keyword evidence="4" id="KW-1185">Reference proteome</keyword>
<evidence type="ECO:0000256" key="2">
    <source>
        <dbReference type="SAM" id="Phobius"/>
    </source>
</evidence>
<evidence type="ECO:0000256" key="1">
    <source>
        <dbReference type="SAM" id="MobiDB-lite"/>
    </source>
</evidence>
<feature type="compositionally biased region" description="Acidic residues" evidence="1">
    <location>
        <begin position="403"/>
        <end position="416"/>
    </location>
</feature>
<feature type="transmembrane region" description="Helical" evidence="2">
    <location>
        <begin position="274"/>
        <end position="298"/>
    </location>
</feature>
<protein>
    <recommendedName>
        <fullName evidence="5">C-type lectin domain-containing protein</fullName>
    </recommendedName>
</protein>
<comment type="caution">
    <text evidence="3">The sequence shown here is derived from an EMBL/GenBank/DDBJ whole genome shotgun (WGS) entry which is preliminary data.</text>
</comment>
<keyword evidence="2" id="KW-1133">Transmembrane helix</keyword>
<proteinExistence type="predicted"/>
<reference evidence="3" key="1">
    <citation type="journal article" date="2019" name="bioRxiv">
        <title>The Genome of the Zebra Mussel, Dreissena polymorpha: A Resource for Invasive Species Research.</title>
        <authorList>
            <person name="McCartney M.A."/>
            <person name="Auch B."/>
            <person name="Kono T."/>
            <person name="Mallez S."/>
            <person name="Zhang Y."/>
            <person name="Obille A."/>
            <person name="Becker A."/>
            <person name="Abrahante J.E."/>
            <person name="Garbe J."/>
            <person name="Badalamenti J.P."/>
            <person name="Herman A."/>
            <person name="Mangelson H."/>
            <person name="Liachko I."/>
            <person name="Sullivan S."/>
            <person name="Sone E.D."/>
            <person name="Koren S."/>
            <person name="Silverstein K.A.T."/>
            <person name="Beckman K.B."/>
            <person name="Gohl D.M."/>
        </authorList>
    </citation>
    <scope>NUCLEOTIDE SEQUENCE</scope>
    <source>
        <strain evidence="3">Duluth1</strain>
        <tissue evidence="3">Whole animal</tissue>
    </source>
</reference>
<reference evidence="3" key="2">
    <citation type="submission" date="2020-11" db="EMBL/GenBank/DDBJ databases">
        <authorList>
            <person name="McCartney M.A."/>
            <person name="Auch B."/>
            <person name="Kono T."/>
            <person name="Mallez S."/>
            <person name="Becker A."/>
            <person name="Gohl D.M."/>
            <person name="Silverstein K.A.T."/>
            <person name="Koren S."/>
            <person name="Bechman K.B."/>
            <person name="Herman A."/>
            <person name="Abrahante J.E."/>
            <person name="Garbe J."/>
        </authorList>
    </citation>
    <scope>NUCLEOTIDE SEQUENCE</scope>
    <source>
        <strain evidence="3">Duluth1</strain>
        <tissue evidence="3">Whole animal</tissue>
    </source>
</reference>
<feature type="region of interest" description="Disordered" evidence="1">
    <location>
        <begin position="394"/>
        <end position="436"/>
    </location>
</feature>
<gene>
    <name evidence="3" type="ORF">DPMN_076835</name>
</gene>
<dbReference type="EMBL" id="JAIWYP010000015">
    <property type="protein sequence ID" value="KAH3701839.1"/>
    <property type="molecule type" value="Genomic_DNA"/>
</dbReference>
<dbReference type="Proteomes" id="UP000828390">
    <property type="component" value="Unassembled WGS sequence"/>
</dbReference>